<keyword evidence="1" id="KW-0472">Membrane</keyword>
<keyword evidence="3" id="KW-1185">Reference proteome</keyword>
<proteinExistence type="predicted"/>
<reference evidence="2 3" key="1">
    <citation type="submission" date="2015-02" db="EMBL/GenBank/DDBJ databases">
        <title>Draft genome sequences of ten Microbacterium spp. with emphasis on heavy metal contaminated environments.</title>
        <authorList>
            <person name="Corretto E."/>
        </authorList>
    </citation>
    <scope>NUCLEOTIDE SEQUENCE [LARGE SCALE GENOMIC DNA]</scope>
    <source>
        <strain evidence="2 3">DSM 12510</strain>
    </source>
</reference>
<dbReference type="PATRIC" id="fig|92835.4.peg.1279"/>
<dbReference type="STRING" id="92835.RS81_01264"/>
<dbReference type="EMBL" id="JYIZ01000042">
    <property type="protein sequence ID" value="KJL42105.1"/>
    <property type="molecule type" value="Genomic_DNA"/>
</dbReference>
<keyword evidence="1" id="KW-0812">Transmembrane</keyword>
<feature type="transmembrane region" description="Helical" evidence="1">
    <location>
        <begin position="12"/>
        <end position="33"/>
    </location>
</feature>
<evidence type="ECO:0000313" key="2">
    <source>
        <dbReference type="EMBL" id="KJL42105.1"/>
    </source>
</evidence>
<evidence type="ECO:0000313" key="3">
    <source>
        <dbReference type="Proteomes" id="UP000033956"/>
    </source>
</evidence>
<sequence>MADIAIKTEARMLPHTIALVVIGLAGLAMATVLTSVANGVTTRTWDEPGDDALVAALTAWTDVAVTAGIVALVGAVVLAGVAEIARRIVREPAPARDVPRD</sequence>
<keyword evidence="1" id="KW-1133">Transmembrane helix</keyword>
<gene>
    <name evidence="2" type="ORF">RS81_01264</name>
</gene>
<name>A0A0M2HD81_9MICO</name>
<accession>A0A0M2HD81</accession>
<dbReference type="Proteomes" id="UP000033956">
    <property type="component" value="Unassembled WGS sequence"/>
</dbReference>
<comment type="caution">
    <text evidence="2">The sequence shown here is derived from an EMBL/GenBank/DDBJ whole genome shotgun (WGS) entry which is preliminary data.</text>
</comment>
<feature type="transmembrane region" description="Helical" evidence="1">
    <location>
        <begin position="53"/>
        <end position="81"/>
    </location>
</feature>
<evidence type="ECO:0000256" key="1">
    <source>
        <dbReference type="SAM" id="Phobius"/>
    </source>
</evidence>
<protein>
    <submittedName>
        <fullName evidence="2">Uncharacterized protein</fullName>
    </submittedName>
</protein>
<dbReference type="AlphaFoldDB" id="A0A0M2HD81"/>
<dbReference type="RefSeq" id="WP_045275210.1">
    <property type="nucleotide sequence ID" value="NZ_BAAAUP010000004.1"/>
</dbReference>
<organism evidence="2 3">
    <name type="scientific">Microbacterium terrae</name>
    <dbReference type="NCBI Taxonomy" id="69369"/>
    <lineage>
        <taxon>Bacteria</taxon>
        <taxon>Bacillati</taxon>
        <taxon>Actinomycetota</taxon>
        <taxon>Actinomycetes</taxon>
        <taxon>Micrococcales</taxon>
        <taxon>Microbacteriaceae</taxon>
        <taxon>Microbacterium</taxon>
    </lineage>
</organism>